<dbReference type="GO" id="GO:0006508">
    <property type="term" value="P:proteolysis"/>
    <property type="evidence" value="ECO:0007669"/>
    <property type="project" value="InterPro"/>
</dbReference>
<dbReference type="PROSITE" id="PS51885">
    <property type="entry name" value="NEPRILYSIN"/>
    <property type="match status" value="1"/>
</dbReference>
<dbReference type="Proteomes" id="UP000821853">
    <property type="component" value="Unassembled WGS sequence"/>
</dbReference>
<dbReference type="EMBL" id="JABSTR010000003">
    <property type="protein sequence ID" value="KAH9365725.1"/>
    <property type="molecule type" value="Genomic_DNA"/>
</dbReference>
<dbReference type="InterPro" id="IPR024079">
    <property type="entry name" value="MetalloPept_cat_dom_sf"/>
</dbReference>
<proteinExistence type="predicted"/>
<dbReference type="AlphaFoldDB" id="A0A9J6FRH4"/>
<evidence type="ECO:0000313" key="3">
    <source>
        <dbReference type="Proteomes" id="UP000821853"/>
    </source>
</evidence>
<dbReference type="Gene3D" id="3.40.390.10">
    <property type="entry name" value="Collagenase (Catalytic Domain)"/>
    <property type="match status" value="1"/>
</dbReference>
<keyword evidence="3" id="KW-1185">Reference proteome</keyword>
<evidence type="ECO:0000313" key="2">
    <source>
        <dbReference type="EMBL" id="KAH9365725.1"/>
    </source>
</evidence>
<organism evidence="2 3">
    <name type="scientific">Haemaphysalis longicornis</name>
    <name type="common">Bush tick</name>
    <dbReference type="NCBI Taxonomy" id="44386"/>
    <lineage>
        <taxon>Eukaryota</taxon>
        <taxon>Metazoa</taxon>
        <taxon>Ecdysozoa</taxon>
        <taxon>Arthropoda</taxon>
        <taxon>Chelicerata</taxon>
        <taxon>Arachnida</taxon>
        <taxon>Acari</taxon>
        <taxon>Parasitiformes</taxon>
        <taxon>Ixodida</taxon>
        <taxon>Ixodoidea</taxon>
        <taxon>Ixodidae</taxon>
        <taxon>Haemaphysalinae</taxon>
        <taxon>Haemaphysalis</taxon>
    </lineage>
</organism>
<accession>A0A9J6FRH4</accession>
<sequence>MSLERIALSMAAFQVALEASKVQALPRLENAWDEPAWRQTFFVKYCQTLCARSATGSGSAWVDAALACNLVVMHSPEFTRLFRCETGEPMVPSQYCSAL</sequence>
<dbReference type="InterPro" id="IPR018497">
    <property type="entry name" value="Peptidase_M13_C"/>
</dbReference>
<comment type="caution">
    <text evidence="2">The sequence shown here is derived from an EMBL/GenBank/DDBJ whole genome shotgun (WGS) entry which is preliminary data.</text>
</comment>
<reference evidence="2 3" key="1">
    <citation type="journal article" date="2020" name="Cell">
        <title>Large-Scale Comparative Analyses of Tick Genomes Elucidate Their Genetic Diversity and Vector Capacities.</title>
        <authorList>
            <consortium name="Tick Genome and Microbiome Consortium (TIGMIC)"/>
            <person name="Jia N."/>
            <person name="Wang J."/>
            <person name="Shi W."/>
            <person name="Du L."/>
            <person name="Sun Y."/>
            <person name="Zhan W."/>
            <person name="Jiang J.F."/>
            <person name="Wang Q."/>
            <person name="Zhang B."/>
            <person name="Ji P."/>
            <person name="Bell-Sakyi L."/>
            <person name="Cui X.M."/>
            <person name="Yuan T.T."/>
            <person name="Jiang B.G."/>
            <person name="Yang W.F."/>
            <person name="Lam T.T."/>
            <person name="Chang Q.C."/>
            <person name="Ding S.J."/>
            <person name="Wang X.J."/>
            <person name="Zhu J.G."/>
            <person name="Ruan X.D."/>
            <person name="Zhao L."/>
            <person name="Wei J.T."/>
            <person name="Ye R.Z."/>
            <person name="Que T.C."/>
            <person name="Du C.H."/>
            <person name="Zhou Y.H."/>
            <person name="Cheng J.X."/>
            <person name="Dai P.F."/>
            <person name="Guo W.B."/>
            <person name="Han X.H."/>
            <person name="Huang E.J."/>
            <person name="Li L.F."/>
            <person name="Wei W."/>
            <person name="Gao Y.C."/>
            <person name="Liu J.Z."/>
            <person name="Shao H.Z."/>
            <person name="Wang X."/>
            <person name="Wang C.C."/>
            <person name="Yang T.C."/>
            <person name="Huo Q.B."/>
            <person name="Li W."/>
            <person name="Chen H.Y."/>
            <person name="Chen S.E."/>
            <person name="Zhou L.G."/>
            <person name="Ni X.B."/>
            <person name="Tian J.H."/>
            <person name="Sheng Y."/>
            <person name="Liu T."/>
            <person name="Pan Y.S."/>
            <person name="Xia L.Y."/>
            <person name="Li J."/>
            <person name="Zhao F."/>
            <person name="Cao W.C."/>
        </authorList>
    </citation>
    <scope>NUCLEOTIDE SEQUENCE [LARGE SCALE GENOMIC DNA]</scope>
    <source>
        <strain evidence="2">HaeL-2018</strain>
    </source>
</reference>
<gene>
    <name evidence="2" type="ORF">HPB48_009614</name>
</gene>
<dbReference type="InterPro" id="IPR000718">
    <property type="entry name" value="Peptidase_M13"/>
</dbReference>
<feature type="domain" description="Peptidase M13 C-terminal" evidence="1">
    <location>
        <begin position="11"/>
        <end position="97"/>
    </location>
</feature>
<name>A0A9J6FRH4_HAELO</name>
<dbReference type="GO" id="GO:0004222">
    <property type="term" value="F:metalloendopeptidase activity"/>
    <property type="evidence" value="ECO:0007669"/>
    <property type="project" value="InterPro"/>
</dbReference>
<dbReference type="SUPFAM" id="SSF55486">
    <property type="entry name" value="Metalloproteases ('zincins'), catalytic domain"/>
    <property type="match status" value="1"/>
</dbReference>
<protein>
    <recommendedName>
        <fullName evidence="1">Peptidase M13 C-terminal domain-containing protein</fullName>
    </recommendedName>
</protein>
<evidence type="ECO:0000259" key="1">
    <source>
        <dbReference type="Pfam" id="PF01431"/>
    </source>
</evidence>
<dbReference type="VEuPathDB" id="VectorBase:HLOH_060596"/>
<dbReference type="Pfam" id="PF01431">
    <property type="entry name" value="Peptidase_M13"/>
    <property type="match status" value="1"/>
</dbReference>